<dbReference type="Proteomes" id="UP001271723">
    <property type="component" value="Unassembled WGS sequence"/>
</dbReference>
<proteinExistence type="predicted"/>
<feature type="compositionally biased region" description="Polar residues" evidence="1">
    <location>
        <begin position="1"/>
        <end position="20"/>
    </location>
</feature>
<gene>
    <name evidence="2" type="ORF">PV517_05455</name>
</gene>
<evidence type="ECO:0000313" key="3">
    <source>
        <dbReference type="Proteomes" id="UP001271723"/>
    </source>
</evidence>
<evidence type="ECO:0000256" key="1">
    <source>
        <dbReference type="SAM" id="MobiDB-lite"/>
    </source>
</evidence>
<feature type="region of interest" description="Disordered" evidence="1">
    <location>
        <begin position="1"/>
        <end position="26"/>
    </location>
</feature>
<dbReference type="EMBL" id="JARAVY010000002">
    <property type="protein sequence ID" value="MDX2908149.1"/>
    <property type="molecule type" value="Genomic_DNA"/>
</dbReference>
<comment type="caution">
    <text evidence="2">The sequence shown here is derived from an EMBL/GenBank/DDBJ whole genome shotgun (WGS) entry which is preliminary data.</text>
</comment>
<name>A0ABU4KXH2_9ACTN</name>
<sequence>MTVTQADIDTLTASHPQLSGNGYGPSAFAPTPVTLDEVQAAHAWIAEQPWLNAPGEISSYTHKHAMETTTGTYVSNGAFIAAALLHAPAGLKVKLDDLNPAIGIKRQG</sequence>
<reference evidence="2 3" key="1">
    <citation type="journal article" date="2023" name="Microb. Genom.">
        <title>Mesoterricola silvestris gen. nov., sp. nov., Mesoterricola sediminis sp. nov., Geothrix oryzae sp. nov., Geothrix edaphica sp. nov., Geothrix rubra sp. nov., and Geothrix limicola sp. nov., six novel members of Acidobacteriota isolated from soils.</title>
        <authorList>
            <person name="Weisberg A.J."/>
            <person name="Pearce E."/>
            <person name="Kramer C.G."/>
            <person name="Chang J.H."/>
            <person name="Clarke C.R."/>
        </authorList>
    </citation>
    <scope>NUCLEOTIDE SEQUENCE [LARGE SCALE GENOMIC DNA]</scope>
    <source>
        <strain evidence="2 3">NRRL_B-2795</strain>
    </source>
</reference>
<keyword evidence="3" id="KW-1185">Reference proteome</keyword>
<protein>
    <submittedName>
        <fullName evidence="2">Uncharacterized protein</fullName>
    </submittedName>
</protein>
<dbReference type="RefSeq" id="WP_086758036.1">
    <property type="nucleotide sequence ID" value="NZ_JAGJBZ010000002.1"/>
</dbReference>
<evidence type="ECO:0000313" key="2">
    <source>
        <dbReference type="EMBL" id="MDX2908149.1"/>
    </source>
</evidence>
<organism evidence="2 3">
    <name type="scientific">Streptomyces griseiscabiei</name>
    <dbReference type="NCBI Taxonomy" id="2993540"/>
    <lineage>
        <taxon>Bacteria</taxon>
        <taxon>Bacillati</taxon>
        <taxon>Actinomycetota</taxon>
        <taxon>Actinomycetes</taxon>
        <taxon>Kitasatosporales</taxon>
        <taxon>Streptomycetaceae</taxon>
        <taxon>Streptomyces</taxon>
    </lineage>
</organism>
<accession>A0ABU4KXH2</accession>